<dbReference type="GO" id="GO:0015627">
    <property type="term" value="C:type II protein secretion system complex"/>
    <property type="evidence" value="ECO:0007669"/>
    <property type="project" value="InterPro"/>
</dbReference>
<proteinExistence type="inferred from homology"/>
<evidence type="ECO:0000313" key="13">
    <source>
        <dbReference type="Proteomes" id="UP001158730"/>
    </source>
</evidence>
<evidence type="ECO:0000313" key="12">
    <source>
        <dbReference type="EMBL" id="MDH1056046.1"/>
    </source>
</evidence>
<accession>A0AA42N4N3</accession>
<sequence length="155" mass="16501">MRRYANGFTMVELMITLVVVAVLAGLALPAFDGAFERSRASTEVNDLAKALSYGRLEAINRSQPVEVVPTDPDEGWGSGITIQKSSDGEVLRTIPPMSSGAGVEEENDANSIEFNSFGGLISPAQAVAFTYTRGDQSRIVAVCLTGRIQVGTECQ</sequence>
<keyword evidence="7" id="KW-1133">Transmembrane helix</keyword>
<keyword evidence="8" id="KW-0472">Membrane</keyword>
<dbReference type="InterPro" id="IPR022346">
    <property type="entry name" value="T2SS_GspH"/>
</dbReference>
<comment type="similarity">
    <text evidence="9">Belongs to the GSP H family.</text>
</comment>
<dbReference type="InterPro" id="IPR045584">
    <property type="entry name" value="Pilin-like"/>
</dbReference>
<dbReference type="NCBIfam" id="TIGR02532">
    <property type="entry name" value="IV_pilin_GFxxxE"/>
    <property type="match status" value="1"/>
</dbReference>
<evidence type="ECO:0000256" key="6">
    <source>
        <dbReference type="ARBA" id="ARBA00022692"/>
    </source>
</evidence>
<dbReference type="SUPFAM" id="SSF54523">
    <property type="entry name" value="Pili subunits"/>
    <property type="match status" value="1"/>
</dbReference>
<keyword evidence="4" id="KW-0488">Methylation</keyword>
<evidence type="ECO:0000256" key="5">
    <source>
        <dbReference type="ARBA" id="ARBA00022519"/>
    </source>
</evidence>
<dbReference type="InterPro" id="IPR012902">
    <property type="entry name" value="N_methyl_site"/>
</dbReference>
<evidence type="ECO:0000256" key="4">
    <source>
        <dbReference type="ARBA" id="ARBA00022481"/>
    </source>
</evidence>
<dbReference type="Proteomes" id="UP001158730">
    <property type="component" value="Unassembled WGS sequence"/>
</dbReference>
<evidence type="ECO:0000256" key="10">
    <source>
        <dbReference type="ARBA" id="ARBA00030775"/>
    </source>
</evidence>
<dbReference type="EMBL" id="JAOBYN010000013">
    <property type="protein sequence ID" value="MDH1056046.1"/>
    <property type="molecule type" value="Genomic_DNA"/>
</dbReference>
<reference evidence="12" key="1">
    <citation type="submission" date="2022-09" db="EMBL/GenBank/DDBJ databases">
        <title>Intensive care unit water sources are persistently colonized with multi-drug resistant bacteria and are the site of extensive horizontal gene transfer of antibiotic resistance genes.</title>
        <authorList>
            <person name="Diorio-Toth L."/>
        </authorList>
    </citation>
    <scope>NUCLEOTIDE SEQUENCE</scope>
    <source>
        <strain evidence="12">GD03990</strain>
    </source>
</reference>
<dbReference type="Pfam" id="PF07963">
    <property type="entry name" value="N_methyl"/>
    <property type="match status" value="1"/>
</dbReference>
<keyword evidence="6" id="KW-0812">Transmembrane</keyword>
<dbReference type="AlphaFoldDB" id="A0AA42N4N3"/>
<keyword evidence="5" id="KW-0997">Cell inner membrane</keyword>
<dbReference type="GO" id="GO:0005886">
    <property type="term" value="C:plasma membrane"/>
    <property type="evidence" value="ECO:0007669"/>
    <property type="project" value="UniProtKB-SubCell"/>
</dbReference>
<evidence type="ECO:0000256" key="3">
    <source>
        <dbReference type="ARBA" id="ARBA00022475"/>
    </source>
</evidence>
<dbReference type="GO" id="GO:0015628">
    <property type="term" value="P:protein secretion by the type II secretion system"/>
    <property type="evidence" value="ECO:0007669"/>
    <property type="project" value="InterPro"/>
</dbReference>
<evidence type="ECO:0000259" key="11">
    <source>
        <dbReference type="Pfam" id="PF12019"/>
    </source>
</evidence>
<evidence type="ECO:0000256" key="8">
    <source>
        <dbReference type="ARBA" id="ARBA00023136"/>
    </source>
</evidence>
<dbReference type="RefSeq" id="WP_280054521.1">
    <property type="nucleotide sequence ID" value="NZ_JAOBYN010000013.1"/>
</dbReference>
<organism evidence="12 13">
    <name type="scientific">Aquipseudomonas alcaligenes</name>
    <name type="common">Pseudomonas alcaligenes</name>
    <dbReference type="NCBI Taxonomy" id="43263"/>
    <lineage>
        <taxon>Bacteria</taxon>
        <taxon>Pseudomonadati</taxon>
        <taxon>Pseudomonadota</taxon>
        <taxon>Gammaproteobacteria</taxon>
        <taxon>Pseudomonadales</taxon>
        <taxon>Pseudomonadaceae</taxon>
        <taxon>Aquipseudomonas</taxon>
    </lineage>
</organism>
<evidence type="ECO:0000256" key="7">
    <source>
        <dbReference type="ARBA" id="ARBA00022989"/>
    </source>
</evidence>
<gene>
    <name evidence="12" type="ORF">N5C05_14915</name>
</gene>
<dbReference type="Gene3D" id="3.55.40.10">
    <property type="entry name" value="minor pseudopilin epsh domain"/>
    <property type="match status" value="1"/>
</dbReference>
<evidence type="ECO:0000256" key="1">
    <source>
        <dbReference type="ARBA" id="ARBA00004377"/>
    </source>
</evidence>
<name>A0AA42N4N3_AQUAC</name>
<feature type="domain" description="General secretion pathway GspH" evidence="11">
    <location>
        <begin position="43"/>
        <end position="144"/>
    </location>
</feature>
<comment type="caution">
    <text evidence="12">The sequence shown here is derived from an EMBL/GenBank/DDBJ whole genome shotgun (WGS) entry which is preliminary data.</text>
</comment>
<evidence type="ECO:0000256" key="9">
    <source>
        <dbReference type="ARBA" id="ARBA00025772"/>
    </source>
</evidence>
<dbReference type="Pfam" id="PF12019">
    <property type="entry name" value="GspH"/>
    <property type="match status" value="1"/>
</dbReference>
<comment type="subcellular location">
    <subcellularLocation>
        <location evidence="1">Cell inner membrane</location>
        <topology evidence="1">Single-pass membrane protein</topology>
    </subcellularLocation>
</comment>
<keyword evidence="3" id="KW-1003">Cell membrane</keyword>
<protein>
    <recommendedName>
        <fullName evidence="2">Type II secretion system protein H</fullName>
    </recommendedName>
    <alternativeName>
        <fullName evidence="10">General secretion pathway protein H</fullName>
    </alternativeName>
</protein>
<evidence type="ECO:0000256" key="2">
    <source>
        <dbReference type="ARBA" id="ARBA00021549"/>
    </source>
</evidence>